<dbReference type="Gene3D" id="3.90.1310.10">
    <property type="entry name" value="Penicillin-binding protein 2a (Domain 2)"/>
    <property type="match status" value="1"/>
</dbReference>
<dbReference type="InterPro" id="IPR036138">
    <property type="entry name" value="PBP_dimer_sf"/>
</dbReference>
<dbReference type="SUPFAM" id="SSF56601">
    <property type="entry name" value="beta-lactamase/transpeptidase-like"/>
    <property type="match status" value="1"/>
</dbReference>
<dbReference type="Pfam" id="PF03717">
    <property type="entry name" value="PBP_dimer"/>
    <property type="match status" value="1"/>
</dbReference>
<comment type="caution">
    <text evidence="6">The sequence shown here is derived from an EMBL/GenBank/DDBJ whole genome shotgun (WGS) entry which is preliminary data.</text>
</comment>
<evidence type="ECO:0000256" key="2">
    <source>
        <dbReference type="ARBA" id="ARBA00007171"/>
    </source>
</evidence>
<dbReference type="PANTHER" id="PTHR30627">
    <property type="entry name" value="PEPTIDOGLYCAN D,D-TRANSPEPTIDASE"/>
    <property type="match status" value="1"/>
</dbReference>
<accession>A0A7W8D3V5</accession>
<dbReference type="RefSeq" id="WP_244957041.1">
    <property type="nucleotide sequence ID" value="NZ_JACHHD010000009.1"/>
</dbReference>
<dbReference type="Gene3D" id="2.20.70.70">
    <property type="match status" value="1"/>
</dbReference>
<dbReference type="Proteomes" id="UP000521313">
    <property type="component" value="Unassembled WGS sequence"/>
</dbReference>
<dbReference type="Pfam" id="PF03793">
    <property type="entry name" value="PASTA"/>
    <property type="match status" value="2"/>
</dbReference>
<feature type="domain" description="PASTA" evidence="5">
    <location>
        <begin position="634"/>
        <end position="694"/>
    </location>
</feature>
<evidence type="ECO:0000259" key="5">
    <source>
        <dbReference type="PROSITE" id="PS51178"/>
    </source>
</evidence>
<dbReference type="InterPro" id="IPR005311">
    <property type="entry name" value="PBP_dimer"/>
</dbReference>
<protein>
    <submittedName>
        <fullName evidence="6">Penicillin-binding protein 2B</fullName>
    </submittedName>
</protein>
<dbReference type="CDD" id="cd06576">
    <property type="entry name" value="PASTA_Pbp2x-like_1"/>
    <property type="match status" value="1"/>
</dbReference>
<reference evidence="6 7" key="1">
    <citation type="submission" date="2020-08" db="EMBL/GenBank/DDBJ databases">
        <title>Genomic Encyclopedia of Type Strains, Phase IV (KMG-IV): sequencing the most valuable type-strain genomes for metagenomic binning, comparative biology and taxonomic classification.</title>
        <authorList>
            <person name="Goeker M."/>
        </authorList>
    </citation>
    <scope>NUCLEOTIDE SEQUENCE [LARGE SCALE GENOMIC DNA]</scope>
    <source>
        <strain evidence="6 7">DSM 26963</strain>
    </source>
</reference>
<keyword evidence="4" id="KW-1133">Transmembrane helix</keyword>
<dbReference type="InterPro" id="IPR001460">
    <property type="entry name" value="PCN-bd_Tpept"/>
</dbReference>
<evidence type="ECO:0000256" key="4">
    <source>
        <dbReference type="SAM" id="Phobius"/>
    </source>
</evidence>
<comment type="similarity">
    <text evidence="2">Belongs to the transpeptidase family.</text>
</comment>
<dbReference type="InterPro" id="IPR005543">
    <property type="entry name" value="PASTA_dom"/>
</dbReference>
<sequence>MKIKRRKKQSLDPQMMRRSIKRSNKQLYRMIQVMVMIGTLVVANVLFTMVTKTHFWSGESALNSKISSSIVDTVVEAQRGTIYDRNRNVIAQEVKAWTIVAYLDSSIEDEEGNPDYVKNAASTAKKLCKVLKDADEENIEKIIKNAQNKELSQTELGAGTKRLDEDTMKAVQELDLPGIGFIETSNRNYPTTPFSSNLIGFATYDEDEQKIVGKMGLEQTMNDILSGKDGRVQYQQAVDGSILPGTTKVYEKAEDGDDVVLTIDYDLQVAVEKSMEETIENNKATSAWAVVMEVETGKILAWASYPTFDQNKHEKIPSYNDYVSMVAYEPGSVMKTFTYAAAVDTGTFPENTMYRAGTFTYTFDTSTGRIMRVSNGTDTGYPAISDAMGNDFGTLTFEDGLAFSSNVGICELLANHMNYGSLEDYLDSFGFFQETGIPYVTEATGTKNIDIPTDYLSTGFGQASSITVLQLMQAYSAIFNEGTMVQPYVVDSIEDSETGETIESYTTKEVGTPISSETANKMTEMLKHVLDEGKSGERFAIEGVSMAAKTGTGEIYNPETGKYDEVNYTSSIMAAAPAEDAKIMVYWGMIGPNYVNYSAEQFQDIMKAALVAYGISGSNESSSSSSAEDEESQTWETYTMPNLVNHSVDYANSKTSGWKATTVMIGNGSTIIEQYPAFGSVVSSGDRVFLLTDGAQITMPDMTGWTRKDITAFWDLTGIQIQTDGYGTVVAQSVEPNTPIDSTMEISVTME</sequence>
<name>A0A7W8D3V5_9FIRM</name>
<dbReference type="PROSITE" id="PS51178">
    <property type="entry name" value="PASTA"/>
    <property type="match status" value="1"/>
</dbReference>
<dbReference type="SMART" id="SM00740">
    <property type="entry name" value="PASTA"/>
    <property type="match status" value="2"/>
</dbReference>
<dbReference type="GO" id="GO:0071555">
    <property type="term" value="P:cell wall organization"/>
    <property type="evidence" value="ECO:0007669"/>
    <property type="project" value="TreeGrafter"/>
</dbReference>
<dbReference type="AlphaFoldDB" id="A0A7W8D3V5"/>
<feature type="transmembrane region" description="Helical" evidence="4">
    <location>
        <begin position="27"/>
        <end position="47"/>
    </location>
</feature>
<evidence type="ECO:0000256" key="3">
    <source>
        <dbReference type="ARBA" id="ARBA00023136"/>
    </source>
</evidence>
<dbReference type="EMBL" id="JACHHD010000009">
    <property type="protein sequence ID" value="MBB5185045.1"/>
    <property type="molecule type" value="Genomic_DNA"/>
</dbReference>
<dbReference type="GO" id="GO:0008658">
    <property type="term" value="F:penicillin binding"/>
    <property type="evidence" value="ECO:0007669"/>
    <property type="project" value="InterPro"/>
</dbReference>
<dbReference type="SUPFAM" id="SSF56519">
    <property type="entry name" value="Penicillin binding protein dimerisation domain"/>
    <property type="match status" value="1"/>
</dbReference>
<organism evidence="6 7">
    <name type="scientific">Faecalicoccus acidiformans</name>
    <dbReference type="NCBI Taxonomy" id="915173"/>
    <lineage>
        <taxon>Bacteria</taxon>
        <taxon>Bacillati</taxon>
        <taxon>Bacillota</taxon>
        <taxon>Erysipelotrichia</taxon>
        <taxon>Erysipelotrichales</taxon>
        <taxon>Erysipelotrichaceae</taxon>
        <taxon>Faecalicoccus</taxon>
    </lineage>
</organism>
<evidence type="ECO:0000313" key="6">
    <source>
        <dbReference type="EMBL" id="MBB5185045.1"/>
    </source>
</evidence>
<dbReference type="Gene3D" id="3.30.70.2110">
    <property type="match status" value="1"/>
</dbReference>
<evidence type="ECO:0000313" key="7">
    <source>
        <dbReference type="Proteomes" id="UP000521313"/>
    </source>
</evidence>
<keyword evidence="3 4" id="KW-0472">Membrane</keyword>
<dbReference type="InterPro" id="IPR050515">
    <property type="entry name" value="Beta-lactam/transpept"/>
</dbReference>
<keyword evidence="4" id="KW-0812">Transmembrane</keyword>
<dbReference type="GO" id="GO:0005886">
    <property type="term" value="C:plasma membrane"/>
    <property type="evidence" value="ECO:0007669"/>
    <property type="project" value="TreeGrafter"/>
</dbReference>
<gene>
    <name evidence="6" type="ORF">HNQ43_001093</name>
</gene>
<comment type="subcellular location">
    <subcellularLocation>
        <location evidence="1">Membrane</location>
    </subcellularLocation>
</comment>
<proteinExistence type="inferred from homology"/>
<dbReference type="Pfam" id="PF00905">
    <property type="entry name" value="Transpeptidase"/>
    <property type="match status" value="1"/>
</dbReference>
<dbReference type="InterPro" id="IPR012338">
    <property type="entry name" value="Beta-lactam/transpept-like"/>
</dbReference>
<dbReference type="CDD" id="cd06575">
    <property type="entry name" value="PASTA_Pbp2x-like_2"/>
    <property type="match status" value="1"/>
</dbReference>
<dbReference type="SUPFAM" id="SSF54184">
    <property type="entry name" value="Penicillin-binding protein 2x (pbp-2x), c-terminal domain"/>
    <property type="match status" value="2"/>
</dbReference>
<evidence type="ECO:0000256" key="1">
    <source>
        <dbReference type="ARBA" id="ARBA00004370"/>
    </source>
</evidence>
<dbReference type="Gene3D" id="3.40.710.10">
    <property type="entry name" value="DD-peptidase/beta-lactamase superfamily"/>
    <property type="match status" value="1"/>
</dbReference>
<dbReference type="PANTHER" id="PTHR30627:SF26">
    <property type="entry name" value="PENICILLIN-BINDING PROTEIN 2B"/>
    <property type="match status" value="1"/>
</dbReference>